<name>A0ABS2CVW3_9FLAO</name>
<evidence type="ECO:0000256" key="1">
    <source>
        <dbReference type="SAM" id="SignalP"/>
    </source>
</evidence>
<evidence type="ECO:0000313" key="2">
    <source>
        <dbReference type="EMBL" id="MBM6499100.1"/>
    </source>
</evidence>
<keyword evidence="3" id="KW-1185">Reference proteome</keyword>
<dbReference type="Proteomes" id="UP000759529">
    <property type="component" value="Unassembled WGS sequence"/>
</dbReference>
<comment type="caution">
    <text evidence="2">The sequence shown here is derived from an EMBL/GenBank/DDBJ whole genome shotgun (WGS) entry which is preliminary data.</text>
</comment>
<dbReference type="EMBL" id="JACSOD020000467">
    <property type="protein sequence ID" value="MBM6499100.1"/>
    <property type="molecule type" value="Genomic_DNA"/>
</dbReference>
<dbReference type="RefSeq" id="WP_187657241.1">
    <property type="nucleotide sequence ID" value="NZ_JACSOD020000467.1"/>
</dbReference>
<reference evidence="2 3" key="1">
    <citation type="submission" date="2021-02" db="EMBL/GenBank/DDBJ databases">
        <authorList>
            <person name="Jung H.S."/>
            <person name="Chun B.H."/>
            <person name="Jeon C.O."/>
        </authorList>
    </citation>
    <scope>NUCLEOTIDE SEQUENCE [LARGE SCALE GENOMIC DNA]</scope>
    <source>
        <strain evidence="2 3">LMG 25203</strain>
    </source>
</reference>
<evidence type="ECO:0008006" key="4">
    <source>
        <dbReference type="Google" id="ProtNLM"/>
    </source>
</evidence>
<proteinExistence type="predicted"/>
<organism evidence="2 3">
    <name type="scientific">Flavobacterium macrobrachii</name>
    <dbReference type="NCBI Taxonomy" id="591204"/>
    <lineage>
        <taxon>Bacteria</taxon>
        <taxon>Pseudomonadati</taxon>
        <taxon>Bacteroidota</taxon>
        <taxon>Flavobacteriia</taxon>
        <taxon>Flavobacteriales</taxon>
        <taxon>Flavobacteriaceae</taxon>
        <taxon>Flavobacterium</taxon>
    </lineage>
</organism>
<protein>
    <recommendedName>
        <fullName evidence="4">Lipocalin-like domain-containing protein</fullName>
    </recommendedName>
</protein>
<keyword evidence="1" id="KW-0732">Signal</keyword>
<feature type="signal peptide" evidence="1">
    <location>
        <begin position="1"/>
        <end position="21"/>
    </location>
</feature>
<feature type="chain" id="PRO_5045604946" description="Lipocalin-like domain-containing protein" evidence="1">
    <location>
        <begin position="22"/>
        <end position="149"/>
    </location>
</feature>
<gene>
    <name evidence="2" type="ORF">H9X54_007270</name>
</gene>
<sequence>MKKLILIPALFCLFMLNVASMCSSDDDSSDDNSPSTSNVNTNVTSGTWRVTLFQEDGTNQTSNFNGYNFSINSNGTMVAVNGSTTKNGTWSTYSDSGSTKFDITFPDANGPFEEITEDWRVLSSSTTKLELKHVSGGDGSIDLLTFEKN</sequence>
<accession>A0ABS2CVW3</accession>
<evidence type="ECO:0000313" key="3">
    <source>
        <dbReference type="Proteomes" id="UP000759529"/>
    </source>
</evidence>